<feature type="transmembrane region" description="Helical" evidence="1">
    <location>
        <begin position="205"/>
        <end position="224"/>
    </location>
</feature>
<keyword evidence="4" id="KW-1185">Reference proteome</keyword>
<feature type="transmembrane region" description="Helical" evidence="1">
    <location>
        <begin position="39"/>
        <end position="68"/>
    </location>
</feature>
<feature type="signal peptide" evidence="2">
    <location>
        <begin position="1"/>
        <end position="23"/>
    </location>
</feature>
<feature type="transmembrane region" description="Helical" evidence="1">
    <location>
        <begin position="80"/>
        <end position="100"/>
    </location>
</feature>
<dbReference type="RefSeq" id="WP_183191708.1">
    <property type="nucleotide sequence ID" value="NZ_JACICD010000012.1"/>
</dbReference>
<sequence>MNMRMLPGMCLLVAATAAFVATAAPSSLWPLTSIGFIGAYILLSFGGTALSAQVMLAAAMLVTALYVLSGGSLDAFAQMVRQAVYLPALITVLVPLRIVARDSEMVREAGRFIVDQPPNRRYGLLAVGGQVFGVLLNIGGLMLLLDVALRGPISRRGEGPAAETQVRRITNAVLRGFCANLFWSPVGLGLNLMLTLTPGLTWFDFAPYGLAATLIFLTIGWLFDRAEDRAPVRRVRKLGGAGAKELAGLLCILAGIIGAAALLQFVTALPLRGAILAVIPLFAAGWHLMAPGPAGERTASRSLHRLGDMTFQALPSAVNEIAIIASAGYLGLMIGAMVPEQTVRGFVLLAGLQGWLLACSISLLILLTSMLGLNPIISSTISVKATLSAGLVISEPMLILSALIGWGLGLLVSPATSTLSIACLATGRPPFTVGLRWNGFFCLSVLMVAAVGFLTLSRWQ</sequence>
<gene>
    <name evidence="3" type="ORF">FHS55_004208</name>
</gene>
<proteinExistence type="predicted"/>
<comment type="caution">
    <text evidence="3">The sequence shown here is derived from an EMBL/GenBank/DDBJ whole genome shotgun (WGS) entry which is preliminary data.</text>
</comment>
<name>A0A839ZG15_9HYPH</name>
<evidence type="ECO:0000313" key="3">
    <source>
        <dbReference type="EMBL" id="MBB3773566.1"/>
    </source>
</evidence>
<keyword evidence="1" id="KW-1133">Transmembrane helix</keyword>
<feature type="transmembrane region" description="Helical" evidence="1">
    <location>
        <begin position="172"/>
        <end position="193"/>
    </location>
</feature>
<accession>A0A839ZG15</accession>
<feature type="transmembrane region" description="Helical" evidence="1">
    <location>
        <begin position="311"/>
        <end position="332"/>
    </location>
</feature>
<feature type="transmembrane region" description="Helical" evidence="1">
    <location>
        <begin position="437"/>
        <end position="456"/>
    </location>
</feature>
<keyword evidence="1" id="KW-0812">Transmembrane</keyword>
<evidence type="ECO:0000256" key="2">
    <source>
        <dbReference type="SAM" id="SignalP"/>
    </source>
</evidence>
<organism evidence="3 4">
    <name type="scientific">Ancylobacter tetraedralis</name>
    <dbReference type="NCBI Taxonomy" id="217068"/>
    <lineage>
        <taxon>Bacteria</taxon>
        <taxon>Pseudomonadati</taxon>
        <taxon>Pseudomonadota</taxon>
        <taxon>Alphaproteobacteria</taxon>
        <taxon>Hyphomicrobiales</taxon>
        <taxon>Xanthobacteraceae</taxon>
        <taxon>Ancylobacter</taxon>
    </lineage>
</organism>
<evidence type="ECO:0000313" key="4">
    <source>
        <dbReference type="Proteomes" id="UP000533469"/>
    </source>
</evidence>
<keyword evidence="1" id="KW-0472">Membrane</keyword>
<dbReference type="EMBL" id="JACICD010000012">
    <property type="protein sequence ID" value="MBB3773566.1"/>
    <property type="molecule type" value="Genomic_DNA"/>
</dbReference>
<evidence type="ECO:0000256" key="1">
    <source>
        <dbReference type="SAM" id="Phobius"/>
    </source>
</evidence>
<feature type="transmembrane region" description="Helical" evidence="1">
    <location>
        <begin position="122"/>
        <end position="145"/>
    </location>
</feature>
<reference evidence="3 4" key="1">
    <citation type="submission" date="2020-08" db="EMBL/GenBank/DDBJ databases">
        <title>Genomic Encyclopedia of Type Strains, Phase IV (KMG-IV): sequencing the most valuable type-strain genomes for metagenomic binning, comparative biology and taxonomic classification.</title>
        <authorList>
            <person name="Goeker M."/>
        </authorList>
    </citation>
    <scope>NUCLEOTIDE SEQUENCE [LARGE SCALE GENOMIC DNA]</scope>
    <source>
        <strain evidence="3 4">DSM 5895</strain>
    </source>
</reference>
<feature type="transmembrane region" description="Helical" evidence="1">
    <location>
        <begin position="245"/>
        <end position="265"/>
    </location>
</feature>
<dbReference type="Proteomes" id="UP000533469">
    <property type="component" value="Unassembled WGS sequence"/>
</dbReference>
<feature type="transmembrane region" description="Helical" evidence="1">
    <location>
        <begin position="352"/>
        <end position="373"/>
    </location>
</feature>
<feature type="chain" id="PRO_5032858945" evidence="2">
    <location>
        <begin position="24"/>
        <end position="460"/>
    </location>
</feature>
<dbReference type="AlphaFoldDB" id="A0A839ZG15"/>
<protein>
    <submittedName>
        <fullName evidence="3">Uncharacterized protein</fullName>
    </submittedName>
</protein>
<feature type="transmembrane region" description="Helical" evidence="1">
    <location>
        <begin position="271"/>
        <end position="290"/>
    </location>
</feature>
<keyword evidence="2" id="KW-0732">Signal</keyword>
<feature type="transmembrane region" description="Helical" evidence="1">
    <location>
        <begin position="385"/>
        <end position="408"/>
    </location>
</feature>